<dbReference type="Pfam" id="PF18962">
    <property type="entry name" value="Por_Secre_tail"/>
    <property type="match status" value="1"/>
</dbReference>
<proteinExistence type="predicted"/>
<evidence type="ECO:0000313" key="2">
    <source>
        <dbReference type="EMBL" id="HFI92495.1"/>
    </source>
</evidence>
<sequence length="197" mass="22440">MTPHLGQLFELRVVKVENSEEAGRVTLQQILVPNFFIFIPGVDLNKDYNIDFYSDHNGSGNYNPPPVDHAWRLTFNSSNGDFVASFNHNTNFTDIQWPEATSVNDNQSFVTNFLLYQNYPNPFNPSTKISWQSPVGSWQTLKVYDVLGNELATLVDEYREAGNYDLEFDANTLAGGVYFYKLTAGSFTQTRKMILIK</sequence>
<dbReference type="Gene3D" id="2.60.40.4070">
    <property type="match status" value="1"/>
</dbReference>
<comment type="caution">
    <text evidence="2">The sequence shown here is derived from an EMBL/GenBank/DDBJ whole genome shotgun (WGS) entry which is preliminary data.</text>
</comment>
<reference evidence="2" key="1">
    <citation type="journal article" date="2020" name="mSystems">
        <title>Genome- and Community-Level Interaction Insights into Carbon Utilization and Element Cycling Functions of Hydrothermarchaeota in Hydrothermal Sediment.</title>
        <authorList>
            <person name="Zhou Z."/>
            <person name="Liu Y."/>
            <person name="Xu W."/>
            <person name="Pan J."/>
            <person name="Luo Z.H."/>
            <person name="Li M."/>
        </authorList>
    </citation>
    <scope>NUCLEOTIDE SEQUENCE [LARGE SCALE GENOMIC DNA]</scope>
    <source>
        <strain evidence="2">SpSt-479</strain>
    </source>
</reference>
<dbReference type="NCBIfam" id="TIGR04183">
    <property type="entry name" value="Por_Secre_tail"/>
    <property type="match status" value="1"/>
</dbReference>
<organism evidence="2">
    <name type="scientific">Ignavibacterium album</name>
    <dbReference type="NCBI Taxonomy" id="591197"/>
    <lineage>
        <taxon>Bacteria</taxon>
        <taxon>Pseudomonadati</taxon>
        <taxon>Ignavibacteriota</taxon>
        <taxon>Ignavibacteria</taxon>
        <taxon>Ignavibacteriales</taxon>
        <taxon>Ignavibacteriaceae</taxon>
        <taxon>Ignavibacterium</taxon>
    </lineage>
</organism>
<dbReference type="InterPro" id="IPR026444">
    <property type="entry name" value="Secre_tail"/>
</dbReference>
<name>A0A7V3E7Z8_9BACT</name>
<evidence type="ECO:0000259" key="1">
    <source>
        <dbReference type="Pfam" id="PF18962"/>
    </source>
</evidence>
<accession>A0A7V3E7Z8</accession>
<dbReference type="EMBL" id="DSUJ01000011">
    <property type="protein sequence ID" value="HFI92495.1"/>
    <property type="molecule type" value="Genomic_DNA"/>
</dbReference>
<feature type="domain" description="Secretion system C-terminal sorting" evidence="1">
    <location>
        <begin position="119"/>
        <end position="194"/>
    </location>
</feature>
<gene>
    <name evidence="2" type="ORF">ENS31_13340</name>
</gene>
<protein>
    <submittedName>
        <fullName evidence="2">T9SS type A sorting domain-containing protein</fullName>
    </submittedName>
</protein>
<dbReference type="AlphaFoldDB" id="A0A7V3E7Z8"/>